<dbReference type="PANTHER" id="PTHR42927:SF1">
    <property type="entry name" value="HELICASE SUPERFAMILY 1 AND 2 DOMAIN-CONTAINING PROTEIN"/>
    <property type="match status" value="1"/>
</dbReference>
<dbReference type="InterPro" id="IPR014001">
    <property type="entry name" value="Helicase_ATP-bd"/>
</dbReference>
<dbReference type="PANTHER" id="PTHR42927">
    <property type="entry name" value="HELICASE SUPERFAMILY 1 AND 2 DOMAIN-CONTAINING PROTEIN"/>
    <property type="match status" value="1"/>
</dbReference>
<gene>
    <name evidence="3" type="ORF">ESN35_00605</name>
    <name evidence="4" type="ORF">ESN35_02080</name>
</gene>
<protein>
    <submittedName>
        <fullName evidence="3">Type I restriction endonuclease subunit R</fullName>
    </submittedName>
</protein>
<dbReference type="Pfam" id="PF22679">
    <property type="entry name" value="T1R_D3-like"/>
    <property type="match status" value="1"/>
</dbReference>
<dbReference type="KEGG" id="bgx:ESN35_00605"/>
<dbReference type="GO" id="GO:0005524">
    <property type="term" value="F:ATP binding"/>
    <property type="evidence" value="ECO:0007669"/>
    <property type="project" value="UniProtKB-KW"/>
</dbReference>
<dbReference type="Pfam" id="PF04313">
    <property type="entry name" value="HSDR_N"/>
    <property type="match status" value="1"/>
</dbReference>
<dbReference type="Gene3D" id="3.90.1570.50">
    <property type="match status" value="1"/>
</dbReference>
<dbReference type="InterPro" id="IPR040980">
    <property type="entry name" value="SWI2_SNF2"/>
</dbReference>
<keyword evidence="3" id="KW-0255">Endonuclease</keyword>
<feature type="domain" description="Helicase ATP-binding" evidence="2">
    <location>
        <begin position="289"/>
        <end position="546"/>
    </location>
</feature>
<dbReference type="GO" id="GO:0003677">
    <property type="term" value="F:DNA binding"/>
    <property type="evidence" value="ECO:0007669"/>
    <property type="project" value="UniProtKB-KW"/>
</dbReference>
<dbReference type="REBASE" id="297908">
    <property type="entry name" value="Bga514ORF2090P"/>
</dbReference>
<evidence type="ECO:0000313" key="3">
    <source>
        <dbReference type="EMBL" id="QAY32102.1"/>
    </source>
</evidence>
<dbReference type="EMBL" id="CP035464">
    <property type="protein sequence ID" value="QAY32359.1"/>
    <property type="molecule type" value="Genomic_DNA"/>
</dbReference>
<dbReference type="KEGG" id="bgx:ESN35_02080"/>
<evidence type="ECO:0000313" key="4">
    <source>
        <dbReference type="EMBL" id="QAY32359.1"/>
    </source>
</evidence>
<dbReference type="InterPro" id="IPR027417">
    <property type="entry name" value="P-loop_NTPase"/>
</dbReference>
<keyword evidence="3" id="KW-0540">Nuclease</keyword>
<evidence type="ECO:0000256" key="1">
    <source>
        <dbReference type="SAM" id="MobiDB-lite"/>
    </source>
</evidence>
<evidence type="ECO:0000313" key="5">
    <source>
        <dbReference type="Proteomes" id="UP000293589"/>
    </source>
</evidence>
<dbReference type="RefSeq" id="WP_129236660.1">
    <property type="nucleotide sequence ID" value="NZ_CP035464.1"/>
</dbReference>
<dbReference type="GO" id="GO:0009035">
    <property type="term" value="F:type I site-specific deoxyribonuclease activity"/>
    <property type="evidence" value="ECO:0007669"/>
    <property type="project" value="UniProtKB-EC"/>
</dbReference>
<feature type="region of interest" description="Disordered" evidence="1">
    <location>
        <begin position="985"/>
        <end position="1006"/>
    </location>
</feature>
<accession>A0A4V0YAV8</accession>
<keyword evidence="3" id="KW-0378">Hydrolase</keyword>
<dbReference type="GO" id="GO:0009307">
    <property type="term" value="P:DNA restriction-modification system"/>
    <property type="evidence" value="ECO:0007669"/>
    <property type="project" value="UniProtKB-KW"/>
</dbReference>
<name>A0A4V0YAV8_9BIFI</name>
<dbReference type="REBASE" id="297911">
    <property type="entry name" value="Bga514IIP"/>
</dbReference>
<dbReference type="InterPro" id="IPR007409">
    <property type="entry name" value="Restrct_endonuc_type1_HsdR_N"/>
</dbReference>
<reference evidence="3 5" key="1">
    <citation type="submission" date="2019-01" db="EMBL/GenBank/DDBJ databases">
        <title>Complete genome sequence of Bifidobacterium gallinarum CACC 514.</title>
        <authorList>
            <person name="Jung M."/>
        </authorList>
    </citation>
    <scope>NUCLEOTIDE SEQUENCE [LARGE SCALE GENOMIC DNA]</scope>
    <source>
        <strain evidence="3 5">CACC 514</strain>
    </source>
</reference>
<dbReference type="EMBL" id="CP035464">
    <property type="protein sequence ID" value="QAY32102.1"/>
    <property type="molecule type" value="Genomic_DNA"/>
</dbReference>
<dbReference type="SUPFAM" id="SSF52540">
    <property type="entry name" value="P-loop containing nucleoside triphosphate hydrolases"/>
    <property type="match status" value="2"/>
</dbReference>
<evidence type="ECO:0000259" key="2">
    <source>
        <dbReference type="SMART" id="SM00487"/>
    </source>
</evidence>
<proteinExistence type="predicted"/>
<dbReference type="Gene3D" id="3.40.50.300">
    <property type="entry name" value="P-loop containing nucleotide triphosphate hydrolases"/>
    <property type="match status" value="2"/>
</dbReference>
<dbReference type="InterPro" id="IPR055180">
    <property type="entry name" value="HsdR_RecA-like_helicase_dom_2"/>
</dbReference>
<sequence>MSVNDSLHREDAFERYLSRSIAGLEGENGWRVSPDDTGFDPQTALYMPDFIEFQERVAPEKLEKMRASMGGNWENNLRMQLVSALRDDGTIDVIRHGFKMAGYQTIMGSAPYPADKRIRNAQVDYEANILRVMHQVHYQTQGNKSLDLVFFINGIPVATAEVKTELTQTVQDAIEEYQTERKPIEPGTNRRNWLLMYKSGAVVHFAISEDEVWMCTNLEADVPRFLPFNKGTADGHAGNPPAEDGGYRTSYFWKEICQRDNWLHIFQNFVFEETSRKEDATGRMRTRCTQIFPRYHQWDAVTKMIADVRANGAGQRYLIEHSAGSGKTETITWTAHELADVRQDNGERLFSSVVVVTDRLSLDTNIKKTIGQLRNAPGYVMDIGTDSEGRRTSDAAKSRQLAKALGDRREIIVVTLQTFLYAWPMIAADPRLTGRDFAVIIDEAHSSQEGSSAAALKSAFNAAADKLNLPEARPLPSETGEEGDLTDEDVISEYFTRMQAGNVMPRNVSFFAFTATPKAETMTLFGRPGDKLDKKGRSIPESFHKYPMRQAIEEGYIIDPLSGYMPYSTAFRLAEEYAPDKLVDENAARRVIAKWKALHPTNVMEKTALIIEHFVRNVAPLLDGQAKAMIITPSRPAVVRYKYAFDAYLRAHPELDRSRIEPHLQFKVPGEPLVAFSDKVKGSQCVVPEDEYLRDNPFAAINPDYDYTESNMNNLGYETIENAFDTPQYRLMIVANKFQTGFDQPKLCALYIDKPIANDIEIVQTYSRVNRIYPGKDQVFILDFVNKADTVVNAFRKYDTGAAMSEAQDPNMVYEIKKRLDKTGIYTQEDFSQYRDAQYRAIAQLSTGEERDSYRKRLYKAVSLPAERWSSEYKAHTTAYATWADTLEHAKADGDKETIRYAQQRMDEEQEARDGLVTFRKLLKRYCSAYMFISQIVDLGEPDLEVFHGFAKLLYHRISNTSVDEIDIKGLVLSDYRINRLRRADDQQDRELKPMGAGLGRSTAPKQQSLKRIVEKLNETWGTDVNVISAARAVNFISDYVAGDNITQTRITNSNNSKESILNDGRLKSIVKAGLVNLVSNELGDLAAKVMNDPQAIDSLADQAYDQLRSGKRYDIPKLQEYMKRMERDHDSQ</sequence>
<dbReference type="Proteomes" id="UP000293589">
    <property type="component" value="Chromosome"/>
</dbReference>
<dbReference type="AlphaFoldDB" id="A0A4V0YAV8"/>
<dbReference type="Pfam" id="PF18766">
    <property type="entry name" value="SWI2_SNF2"/>
    <property type="match status" value="1"/>
</dbReference>
<dbReference type="SMART" id="SM00487">
    <property type="entry name" value="DEXDc"/>
    <property type="match status" value="1"/>
</dbReference>
<organism evidence="3 5">
    <name type="scientific">Bifidobacterium pullorum subsp. gallinarum</name>
    <dbReference type="NCBI Taxonomy" id="78344"/>
    <lineage>
        <taxon>Bacteria</taxon>
        <taxon>Bacillati</taxon>
        <taxon>Actinomycetota</taxon>
        <taxon>Actinomycetes</taxon>
        <taxon>Bifidobacteriales</taxon>
        <taxon>Bifidobacteriaceae</taxon>
        <taxon>Bifidobacterium</taxon>
    </lineage>
</organism>